<reference evidence="1 2" key="1">
    <citation type="submission" date="2020-02" db="EMBL/GenBank/DDBJ databases">
        <authorList>
            <person name="Ferguson B K."/>
        </authorList>
    </citation>
    <scope>NUCLEOTIDE SEQUENCE [LARGE SCALE GENOMIC DNA]</scope>
</reference>
<organism evidence="1 2">
    <name type="scientific">Nesidiocoris tenuis</name>
    <dbReference type="NCBI Taxonomy" id="355587"/>
    <lineage>
        <taxon>Eukaryota</taxon>
        <taxon>Metazoa</taxon>
        <taxon>Ecdysozoa</taxon>
        <taxon>Arthropoda</taxon>
        <taxon>Hexapoda</taxon>
        <taxon>Insecta</taxon>
        <taxon>Pterygota</taxon>
        <taxon>Neoptera</taxon>
        <taxon>Paraneoptera</taxon>
        <taxon>Hemiptera</taxon>
        <taxon>Heteroptera</taxon>
        <taxon>Panheteroptera</taxon>
        <taxon>Cimicomorpha</taxon>
        <taxon>Miridae</taxon>
        <taxon>Dicyphina</taxon>
        <taxon>Nesidiocoris</taxon>
    </lineage>
</organism>
<dbReference type="Proteomes" id="UP000479000">
    <property type="component" value="Unassembled WGS sequence"/>
</dbReference>
<gene>
    <name evidence="1" type="ORF">NTEN_LOCUS22353</name>
</gene>
<protein>
    <submittedName>
        <fullName evidence="1">Uncharacterized protein</fullName>
    </submittedName>
</protein>
<keyword evidence="2" id="KW-1185">Reference proteome</keyword>
<dbReference type="AlphaFoldDB" id="A0A6H5HKQ3"/>
<sequence>MIFYSCSQLAKLSTTKFNIAMVVTRLGDGYHQIKNDSSNQLGTSNEKKDDGFPSLYHLFRDSRSRSTLDFEK</sequence>
<dbReference type="EMBL" id="CADCXU010032930">
    <property type="protein sequence ID" value="CAB0018487.1"/>
    <property type="molecule type" value="Genomic_DNA"/>
</dbReference>
<proteinExistence type="predicted"/>
<evidence type="ECO:0000313" key="2">
    <source>
        <dbReference type="Proteomes" id="UP000479000"/>
    </source>
</evidence>
<feature type="non-terminal residue" evidence="1">
    <location>
        <position position="72"/>
    </location>
</feature>
<evidence type="ECO:0000313" key="1">
    <source>
        <dbReference type="EMBL" id="CAB0018487.1"/>
    </source>
</evidence>
<name>A0A6H5HKQ3_9HEMI</name>
<accession>A0A6H5HKQ3</accession>